<feature type="compositionally biased region" description="Low complexity" evidence="2">
    <location>
        <begin position="707"/>
        <end position="725"/>
    </location>
</feature>
<evidence type="ECO:0000313" key="5">
    <source>
        <dbReference type="Proteomes" id="UP000606786"/>
    </source>
</evidence>
<protein>
    <submittedName>
        <fullName evidence="4">(Mediterranean fruit fly) hypothetical protein</fullName>
    </submittedName>
</protein>
<keyword evidence="5" id="KW-1185">Reference proteome</keyword>
<name>A0A811V9H2_CERCA</name>
<sequence length="862" mass="98423">MDTLTLTGTGNNTTMHMQVHLDGQSPNLDEHGQHINQQQQQHHLVNLGDITDLTPELHEDIVSIPKEVMLISLVSQEQALYNPKHKFYRNTSRKDAKWHEIANTIGWTEAQCKSKWKAMRDQFCRELKRSKFNVKANVKWKYFKELEFLRPFALSRNAEGNNAAQKLPSIKIENEQFSNCDFGTEGNVLDSHDKLDATTTRLLTSLTDEQLDSVMQHHSGSWSYLTTNTTTATTDVHTLQTNQHNTNVLDDNNLLQHTQTNTRTVSMLCALVENAASGTGNMQQTQQHNDEENDDPLNTFLDMESFFEKDLISIVQQEDVLYNNFHPNYRNSKLKLDLWDEIATKLKKPVGRCRLKWKALRDQFIREHKRLKGRENSNSLPRWKHYDALSFLKNFIKHKSRNCDVKNATKQSKREVETDIDEHMIDSPPLDSPLEVVQQDLEQTLPSLSGPHAQHQLHATTTHDICVVNGSSVSAYDEMDIDHYIIGHASDTGAHNDNDDLDDDDDDDDDRKSGQHFTDFTANSASNMTASNNSNQQHEGIHELTSEEPDFKDIKENVMLAQQTLQVQLQQQQQQQQQQQKQQQQQQQHVHQQSQQQQMIQQQQQQQQLVQQHQYDSHHHAQQTLIKLTSHPSQRHQPQHLITLEVGNNRHTSPLTISDESVMQHQQLQQQQQQQQHNFSNDLKQQQQQDFSNDMKQRHDFSNDIEQQQQQQHPPQQTLQAHINGLTNGGNTNLIANNKCQNMLSGTCGMTTIMSTSSSSLSLDGITLQALTNSLSNNSPTKTTFATMTSTPSTATVMSTPTSPNQSNQANQRTPENAGDDEVGAFFKAVAMKIRNAKMSPVAFTDLQIDILRVINETLRNN</sequence>
<dbReference type="GO" id="GO:0005667">
    <property type="term" value="C:transcription regulator complex"/>
    <property type="evidence" value="ECO:0007669"/>
    <property type="project" value="TreeGrafter"/>
</dbReference>
<evidence type="ECO:0000256" key="2">
    <source>
        <dbReference type="SAM" id="MobiDB-lite"/>
    </source>
</evidence>
<dbReference type="Pfam" id="PF10545">
    <property type="entry name" value="MADF_DNA_bdg"/>
    <property type="match status" value="2"/>
</dbReference>
<dbReference type="GO" id="GO:0005634">
    <property type="term" value="C:nucleus"/>
    <property type="evidence" value="ECO:0007669"/>
    <property type="project" value="TreeGrafter"/>
</dbReference>
<dbReference type="OrthoDB" id="5984255at2759"/>
<evidence type="ECO:0000259" key="3">
    <source>
        <dbReference type="PROSITE" id="PS51029"/>
    </source>
</evidence>
<dbReference type="PROSITE" id="PS51029">
    <property type="entry name" value="MADF"/>
    <property type="match status" value="2"/>
</dbReference>
<dbReference type="InterPro" id="IPR039353">
    <property type="entry name" value="TF_Adf1"/>
</dbReference>
<evidence type="ECO:0000313" key="4">
    <source>
        <dbReference type="EMBL" id="CAD7006293.1"/>
    </source>
</evidence>
<feature type="region of interest" description="Disordered" evidence="2">
    <location>
        <begin position="793"/>
        <end position="820"/>
    </location>
</feature>
<feature type="domain" description="MADF" evidence="3">
    <location>
        <begin position="69"/>
        <end position="154"/>
    </location>
</feature>
<feature type="region of interest" description="Disordered" evidence="2">
    <location>
        <begin position="661"/>
        <end position="725"/>
    </location>
</feature>
<dbReference type="Proteomes" id="UP000606786">
    <property type="component" value="Unassembled WGS sequence"/>
</dbReference>
<evidence type="ECO:0000256" key="1">
    <source>
        <dbReference type="SAM" id="Coils"/>
    </source>
</evidence>
<feature type="compositionally biased region" description="Basic and acidic residues" evidence="2">
    <location>
        <begin position="693"/>
        <end position="702"/>
    </location>
</feature>
<organism evidence="4 5">
    <name type="scientific">Ceratitis capitata</name>
    <name type="common">Mediterranean fruit fly</name>
    <name type="synonym">Tephritis capitata</name>
    <dbReference type="NCBI Taxonomy" id="7213"/>
    <lineage>
        <taxon>Eukaryota</taxon>
        <taxon>Metazoa</taxon>
        <taxon>Ecdysozoa</taxon>
        <taxon>Arthropoda</taxon>
        <taxon>Hexapoda</taxon>
        <taxon>Insecta</taxon>
        <taxon>Pterygota</taxon>
        <taxon>Neoptera</taxon>
        <taxon>Endopterygota</taxon>
        <taxon>Diptera</taxon>
        <taxon>Brachycera</taxon>
        <taxon>Muscomorpha</taxon>
        <taxon>Tephritoidea</taxon>
        <taxon>Tephritidae</taxon>
        <taxon>Ceratitis</taxon>
        <taxon>Ceratitis</taxon>
    </lineage>
</organism>
<gene>
    <name evidence="4" type="ORF">CCAP1982_LOCUS14615</name>
</gene>
<feature type="compositionally biased region" description="Polar residues" evidence="2">
    <location>
        <begin position="678"/>
        <end position="692"/>
    </location>
</feature>
<dbReference type="AlphaFoldDB" id="A0A811V9H2"/>
<dbReference type="PANTHER" id="PTHR12243">
    <property type="entry name" value="MADF DOMAIN TRANSCRIPTION FACTOR"/>
    <property type="match status" value="1"/>
</dbReference>
<feature type="compositionally biased region" description="Low complexity" evidence="2">
    <location>
        <begin position="521"/>
        <end position="535"/>
    </location>
</feature>
<dbReference type="InterPro" id="IPR006578">
    <property type="entry name" value="MADF-dom"/>
</dbReference>
<dbReference type="SMART" id="SM00595">
    <property type="entry name" value="MADF"/>
    <property type="match status" value="2"/>
</dbReference>
<feature type="coiled-coil region" evidence="1">
    <location>
        <begin position="562"/>
        <end position="589"/>
    </location>
</feature>
<accession>A0A811V9H2</accession>
<reference evidence="4" key="1">
    <citation type="submission" date="2020-11" db="EMBL/GenBank/DDBJ databases">
        <authorList>
            <person name="Whitehead M."/>
        </authorList>
    </citation>
    <scope>NUCLEOTIDE SEQUENCE</scope>
    <source>
        <strain evidence="4">EGII</strain>
    </source>
</reference>
<feature type="region of interest" description="Disordered" evidence="2">
    <location>
        <begin position="489"/>
        <end position="540"/>
    </location>
</feature>
<feature type="compositionally biased region" description="Low complexity" evidence="2">
    <location>
        <begin position="664"/>
        <end position="677"/>
    </location>
</feature>
<feature type="compositionally biased region" description="Low complexity" evidence="2">
    <location>
        <begin position="793"/>
        <end position="804"/>
    </location>
</feature>
<dbReference type="PANTHER" id="PTHR12243:SF64">
    <property type="entry name" value="DORSAL INTERACTING PROTEIN 3-RELATED"/>
    <property type="match status" value="1"/>
</dbReference>
<comment type="caution">
    <text evidence="4">The sequence shown here is derived from an EMBL/GenBank/DDBJ whole genome shotgun (WGS) entry which is preliminary data.</text>
</comment>
<dbReference type="EMBL" id="CAJHJT010000034">
    <property type="protein sequence ID" value="CAD7006293.1"/>
    <property type="molecule type" value="Genomic_DNA"/>
</dbReference>
<feature type="compositionally biased region" description="Polar residues" evidence="2">
    <location>
        <begin position="805"/>
        <end position="815"/>
    </location>
</feature>
<keyword evidence="1" id="KW-0175">Coiled coil</keyword>
<dbReference type="GO" id="GO:0006357">
    <property type="term" value="P:regulation of transcription by RNA polymerase II"/>
    <property type="evidence" value="ECO:0007669"/>
    <property type="project" value="TreeGrafter"/>
</dbReference>
<feature type="compositionally biased region" description="Acidic residues" evidence="2">
    <location>
        <begin position="499"/>
        <end position="509"/>
    </location>
</feature>
<feature type="domain" description="MADF" evidence="3">
    <location>
        <begin position="310"/>
        <end position="397"/>
    </location>
</feature>
<proteinExistence type="predicted"/>